<reference evidence="8 9" key="1">
    <citation type="submission" date="2021-06" db="EMBL/GenBank/DDBJ databases">
        <title>Enterococcus alishanensis sp. nov., a novel lactic acid bacterium isolated from fresh coffee beans.</title>
        <authorList>
            <person name="Chen Y.-S."/>
        </authorList>
    </citation>
    <scope>NUCLEOTIDE SEQUENCE [LARGE SCALE GENOMIC DNA]</scope>
    <source>
        <strain evidence="8 9">ALS3</strain>
    </source>
</reference>
<comment type="function">
    <text evidence="5">Methylates the class 1 translation termination release factors RF1/PrfA and RF2/PrfB on the glutamine residue of the universally conserved GGQ motif.</text>
</comment>
<name>A0ABS6T963_9ENTE</name>
<feature type="binding site" evidence="5">
    <location>
        <position position="142"/>
    </location>
    <ligand>
        <name>S-adenosyl-L-methionine</name>
        <dbReference type="ChEBI" id="CHEBI:59789"/>
    </ligand>
</feature>
<dbReference type="GO" id="GO:0102559">
    <property type="term" value="F:peptide chain release factor N(5)-glutamine methyltransferase activity"/>
    <property type="evidence" value="ECO:0007669"/>
    <property type="project" value="UniProtKB-EC"/>
</dbReference>
<dbReference type="GO" id="GO:0032259">
    <property type="term" value="P:methylation"/>
    <property type="evidence" value="ECO:0007669"/>
    <property type="project" value="UniProtKB-KW"/>
</dbReference>
<evidence type="ECO:0000256" key="5">
    <source>
        <dbReference type="HAMAP-Rule" id="MF_02126"/>
    </source>
</evidence>
<evidence type="ECO:0000256" key="2">
    <source>
        <dbReference type="ARBA" id="ARBA00022679"/>
    </source>
</evidence>
<evidence type="ECO:0000256" key="1">
    <source>
        <dbReference type="ARBA" id="ARBA00022603"/>
    </source>
</evidence>
<dbReference type="RefSeq" id="WP_218324499.1">
    <property type="nucleotide sequence ID" value="NZ_JAHUZB010000001.1"/>
</dbReference>
<feature type="domain" description="Methyltransferase small" evidence="6">
    <location>
        <begin position="105"/>
        <end position="191"/>
    </location>
</feature>
<feature type="binding site" evidence="5">
    <location>
        <begin position="183"/>
        <end position="186"/>
    </location>
    <ligand>
        <name>substrate</name>
    </ligand>
</feature>
<dbReference type="PROSITE" id="PS00092">
    <property type="entry name" value="N6_MTASE"/>
    <property type="match status" value="1"/>
</dbReference>
<dbReference type="InterPro" id="IPR019874">
    <property type="entry name" value="RF_methyltr_PrmC"/>
</dbReference>
<dbReference type="NCBIfam" id="TIGR00536">
    <property type="entry name" value="hemK_fam"/>
    <property type="match status" value="1"/>
</dbReference>
<keyword evidence="9" id="KW-1185">Reference proteome</keyword>
<dbReference type="InterPro" id="IPR004556">
    <property type="entry name" value="HemK-like"/>
</dbReference>
<protein>
    <recommendedName>
        <fullName evidence="5">Release factor glutamine methyltransferase</fullName>
        <shortName evidence="5">RF MTase</shortName>
        <ecNumber evidence="5">2.1.1.297</ecNumber>
    </recommendedName>
    <alternativeName>
        <fullName evidence="5">N5-glutamine methyltransferase PrmC</fullName>
    </alternativeName>
    <alternativeName>
        <fullName evidence="5">Protein-(glutamine-N5) MTase PrmC</fullName>
    </alternativeName>
    <alternativeName>
        <fullName evidence="5">Protein-glutamine N-methyltransferase PrmC</fullName>
    </alternativeName>
</protein>
<dbReference type="Pfam" id="PF17827">
    <property type="entry name" value="PrmC_N"/>
    <property type="match status" value="1"/>
</dbReference>
<dbReference type="Proteomes" id="UP000774130">
    <property type="component" value="Unassembled WGS sequence"/>
</dbReference>
<dbReference type="EMBL" id="JAHUZB010000001">
    <property type="protein sequence ID" value="MBV7389437.1"/>
    <property type="molecule type" value="Genomic_DNA"/>
</dbReference>
<comment type="caution">
    <text evidence="8">The sequence shown here is derived from an EMBL/GenBank/DDBJ whole genome shotgun (WGS) entry which is preliminary data.</text>
</comment>
<sequence length="276" mass="31166">MSKSYLEVLTRASSFLERHGKEGHAIEYLFLARKNWDKTTWLLNMRKSISPVDEAMIEADLAELMKDIPPQYLLGYEEFYGQTFKVTKDTLIPRPETEELVALCLADNPKKDLKVTDIGTGTGVIAISLKLARPSWQVTALDISTAALEVAKMNAENLSAEVHFKKSDVLAKLTEKQDIIISNPPYISADEWELMDVSVRKFEPKQALFADNQGLAIYQKIAKEAPKLLNPQGKIYLEIGFQQADSVKEIFQQAFPAKEVNLKKDLFGLDRMIVVE</sequence>
<dbReference type="InterPro" id="IPR002052">
    <property type="entry name" value="DNA_methylase_N6_adenine_CS"/>
</dbReference>
<dbReference type="PANTHER" id="PTHR18895:SF74">
    <property type="entry name" value="MTRF1L RELEASE FACTOR GLUTAMINE METHYLTRANSFERASE"/>
    <property type="match status" value="1"/>
</dbReference>
<dbReference type="InterPro" id="IPR007848">
    <property type="entry name" value="Small_mtfrase_dom"/>
</dbReference>
<dbReference type="InterPro" id="IPR040758">
    <property type="entry name" value="PrmC_N"/>
</dbReference>
<evidence type="ECO:0000256" key="4">
    <source>
        <dbReference type="ARBA" id="ARBA00048391"/>
    </source>
</evidence>
<proteinExistence type="inferred from homology"/>
<comment type="similarity">
    <text evidence="5">Belongs to the protein N5-glutamine methyltransferase family. PrmC subfamily.</text>
</comment>
<dbReference type="CDD" id="cd02440">
    <property type="entry name" value="AdoMet_MTases"/>
    <property type="match status" value="1"/>
</dbReference>
<dbReference type="InterPro" id="IPR050320">
    <property type="entry name" value="N5-glutamine_MTase"/>
</dbReference>
<comment type="caution">
    <text evidence="5">Lacks conserved residue(s) required for the propagation of feature annotation.</text>
</comment>
<dbReference type="Pfam" id="PF05175">
    <property type="entry name" value="MTS"/>
    <property type="match status" value="1"/>
</dbReference>
<evidence type="ECO:0000313" key="8">
    <source>
        <dbReference type="EMBL" id="MBV7389437.1"/>
    </source>
</evidence>
<keyword evidence="1 5" id="KW-0489">Methyltransferase</keyword>
<dbReference type="PANTHER" id="PTHR18895">
    <property type="entry name" value="HEMK METHYLTRANSFERASE"/>
    <property type="match status" value="1"/>
</dbReference>
<organism evidence="8 9">
    <name type="scientific">Enterococcus alishanensis</name>
    <dbReference type="NCBI Taxonomy" id="1303817"/>
    <lineage>
        <taxon>Bacteria</taxon>
        <taxon>Bacillati</taxon>
        <taxon>Bacillota</taxon>
        <taxon>Bacilli</taxon>
        <taxon>Lactobacillales</taxon>
        <taxon>Enterococcaceae</taxon>
        <taxon>Enterococcus</taxon>
    </lineage>
</organism>
<keyword evidence="2 5" id="KW-0808">Transferase</keyword>
<dbReference type="HAMAP" id="MF_02126">
    <property type="entry name" value="RF_methyltr_PrmC"/>
    <property type="match status" value="1"/>
</dbReference>
<gene>
    <name evidence="5 8" type="primary">prmC</name>
    <name evidence="8" type="ORF">KUA55_02000</name>
</gene>
<dbReference type="NCBIfam" id="TIGR03534">
    <property type="entry name" value="RF_mod_PrmC"/>
    <property type="match status" value="1"/>
</dbReference>
<evidence type="ECO:0000313" key="9">
    <source>
        <dbReference type="Proteomes" id="UP000774130"/>
    </source>
</evidence>
<feature type="domain" description="Release factor glutamine methyltransferase N-terminal" evidence="7">
    <location>
        <begin position="7"/>
        <end position="75"/>
    </location>
</feature>
<comment type="catalytic activity">
    <reaction evidence="4 5">
        <text>L-glutaminyl-[peptide chain release factor] + S-adenosyl-L-methionine = N(5)-methyl-L-glutaminyl-[peptide chain release factor] + S-adenosyl-L-homocysteine + H(+)</text>
        <dbReference type="Rhea" id="RHEA:42896"/>
        <dbReference type="Rhea" id="RHEA-COMP:10271"/>
        <dbReference type="Rhea" id="RHEA-COMP:10272"/>
        <dbReference type="ChEBI" id="CHEBI:15378"/>
        <dbReference type="ChEBI" id="CHEBI:30011"/>
        <dbReference type="ChEBI" id="CHEBI:57856"/>
        <dbReference type="ChEBI" id="CHEBI:59789"/>
        <dbReference type="ChEBI" id="CHEBI:61891"/>
        <dbReference type="EC" id="2.1.1.297"/>
    </reaction>
</comment>
<evidence type="ECO:0000259" key="7">
    <source>
        <dbReference type="Pfam" id="PF17827"/>
    </source>
</evidence>
<accession>A0ABS6T963</accession>
<feature type="binding site" evidence="5">
    <location>
        <begin position="119"/>
        <end position="123"/>
    </location>
    <ligand>
        <name>S-adenosyl-L-methionine</name>
        <dbReference type="ChEBI" id="CHEBI:59789"/>
    </ligand>
</feature>
<feature type="binding site" evidence="5">
    <location>
        <position position="183"/>
    </location>
    <ligand>
        <name>S-adenosyl-L-methionine</name>
        <dbReference type="ChEBI" id="CHEBI:59789"/>
    </ligand>
</feature>
<evidence type="ECO:0000259" key="6">
    <source>
        <dbReference type="Pfam" id="PF05175"/>
    </source>
</evidence>
<evidence type="ECO:0000256" key="3">
    <source>
        <dbReference type="ARBA" id="ARBA00022691"/>
    </source>
</evidence>
<keyword evidence="3 5" id="KW-0949">S-adenosyl-L-methionine</keyword>
<dbReference type="EC" id="2.1.1.297" evidence="5"/>